<keyword evidence="4" id="KW-1185">Reference proteome</keyword>
<dbReference type="InterPro" id="IPR024593">
    <property type="entry name" value="DUF3444"/>
</dbReference>
<feature type="compositionally biased region" description="Basic and acidic residues" evidence="1">
    <location>
        <begin position="27"/>
        <end position="37"/>
    </location>
</feature>
<protein>
    <recommendedName>
        <fullName evidence="2">DUF3444 domain-containing protein</fullName>
    </recommendedName>
</protein>
<dbReference type="PANTHER" id="PTHR45089">
    <property type="entry name" value="DNAJ HEAT SHOCK AMINO-TERMINAL DOMAIN PROTEIN-RELATED"/>
    <property type="match status" value="1"/>
</dbReference>
<feature type="domain" description="DUF3444" evidence="2">
    <location>
        <begin position="86"/>
        <end position="172"/>
    </location>
</feature>
<evidence type="ECO:0000313" key="3">
    <source>
        <dbReference type="EMBL" id="KAK9021237.1"/>
    </source>
</evidence>
<feature type="region of interest" description="Disordered" evidence="1">
    <location>
        <begin position="1"/>
        <end position="49"/>
    </location>
</feature>
<evidence type="ECO:0000313" key="4">
    <source>
        <dbReference type="Proteomes" id="UP001396334"/>
    </source>
</evidence>
<reference evidence="3 4" key="1">
    <citation type="journal article" date="2024" name="G3 (Bethesda)">
        <title>Genome assembly of Hibiscus sabdariffa L. provides insights into metabolisms of medicinal natural products.</title>
        <authorList>
            <person name="Kim T."/>
        </authorList>
    </citation>
    <scope>NUCLEOTIDE SEQUENCE [LARGE SCALE GENOMIC DNA]</scope>
    <source>
        <strain evidence="3">TK-2024</strain>
        <tissue evidence="3">Old leaves</tissue>
    </source>
</reference>
<accession>A0ABR2S7P3</accession>
<comment type="caution">
    <text evidence="3">The sequence shown here is derived from an EMBL/GenBank/DDBJ whole genome shotgun (WGS) entry which is preliminary data.</text>
</comment>
<dbReference type="Pfam" id="PF11926">
    <property type="entry name" value="DUF3444"/>
    <property type="match status" value="1"/>
</dbReference>
<proteinExistence type="predicted"/>
<feature type="compositionally biased region" description="Polar residues" evidence="1">
    <location>
        <begin position="13"/>
        <end position="26"/>
    </location>
</feature>
<dbReference type="Proteomes" id="UP001396334">
    <property type="component" value="Unassembled WGS sequence"/>
</dbReference>
<name>A0ABR2S7P3_9ROSI</name>
<evidence type="ECO:0000259" key="2">
    <source>
        <dbReference type="Pfam" id="PF11926"/>
    </source>
</evidence>
<evidence type="ECO:0000256" key="1">
    <source>
        <dbReference type="SAM" id="MobiDB-lite"/>
    </source>
</evidence>
<dbReference type="EMBL" id="JBBPBN010000016">
    <property type="protein sequence ID" value="KAK9021237.1"/>
    <property type="molecule type" value="Genomic_DNA"/>
</dbReference>
<organism evidence="3 4">
    <name type="scientific">Hibiscus sabdariffa</name>
    <name type="common">roselle</name>
    <dbReference type="NCBI Taxonomy" id="183260"/>
    <lineage>
        <taxon>Eukaryota</taxon>
        <taxon>Viridiplantae</taxon>
        <taxon>Streptophyta</taxon>
        <taxon>Embryophyta</taxon>
        <taxon>Tracheophyta</taxon>
        <taxon>Spermatophyta</taxon>
        <taxon>Magnoliopsida</taxon>
        <taxon>eudicotyledons</taxon>
        <taxon>Gunneridae</taxon>
        <taxon>Pentapetalae</taxon>
        <taxon>rosids</taxon>
        <taxon>malvids</taxon>
        <taxon>Malvales</taxon>
        <taxon>Malvaceae</taxon>
        <taxon>Malvoideae</taxon>
        <taxon>Hibiscus</taxon>
    </lineage>
</organism>
<gene>
    <name evidence="3" type="ORF">V6N11_011236</name>
</gene>
<dbReference type="PANTHER" id="PTHR45089:SF50">
    <property type="entry name" value="DNAJ HEAT SHOCK AMINO-TERMINAL DOMAIN PROTEIN-RELATED"/>
    <property type="match status" value="1"/>
</dbReference>
<sequence length="307" mass="34526">MEMARKEIRKKTNSWTLTLSNASSKPKVSDEEMDKKNGGNGKDALSKKPYAPNSAVFVDIKSSIQPKMSCVANSDVDHGTMGPEPGSMSVPDPDFHDFDQYRTEKSFGENQVWAAYDDDDGMPRYFATILSVISSKPLKMRMSWLNSKSNAELAPLNWIGSGFYKTSGEVWIGKYGVNRNWSSGWNTLTPDEVIHKYDTVKVLEDYNDQNDVAVAPLVKVQGFKTLFCKHSRPNKPWVIPREELFCFSHQVPSYLQTGQEGYKSCKGCFELDPAATPLQLLQVLTKAQVKEIECMIETAWEDASHVD</sequence>